<dbReference type="eggNOG" id="ENOG502TGEA">
    <property type="taxonomic scope" value="Eukaryota"/>
</dbReference>
<name>E3MVN8_CAERE</name>
<dbReference type="EMBL" id="DS268483">
    <property type="protein sequence ID" value="EFP10264.1"/>
    <property type="molecule type" value="Genomic_DNA"/>
</dbReference>
<evidence type="ECO:0000256" key="9">
    <source>
        <dbReference type="ARBA" id="ARBA00023242"/>
    </source>
</evidence>
<keyword evidence="9 10" id="KW-0539">Nucleus</keyword>
<dbReference type="SMART" id="SM00430">
    <property type="entry name" value="HOLI"/>
    <property type="match status" value="2"/>
</dbReference>
<feature type="domain" description="NR LBD" evidence="12">
    <location>
        <begin position="431"/>
        <end position="679"/>
    </location>
</feature>
<feature type="domain" description="Nuclear receptor" evidence="11">
    <location>
        <begin position="352"/>
        <end position="430"/>
    </location>
</feature>
<evidence type="ECO:0000256" key="5">
    <source>
        <dbReference type="ARBA" id="ARBA00023015"/>
    </source>
</evidence>
<evidence type="ECO:0000313" key="13">
    <source>
        <dbReference type="EMBL" id="EFP10264.1"/>
    </source>
</evidence>
<dbReference type="PROSITE" id="PS51843">
    <property type="entry name" value="NR_LBD"/>
    <property type="match status" value="2"/>
</dbReference>
<dbReference type="SUPFAM" id="SSF57716">
    <property type="entry name" value="Glucocorticoid receptor-like (DNA-binding domain)"/>
    <property type="match status" value="2"/>
</dbReference>
<dbReference type="PROSITE" id="PS51030">
    <property type="entry name" value="NUCLEAR_REC_DBD_2"/>
    <property type="match status" value="2"/>
</dbReference>
<evidence type="ECO:0000256" key="4">
    <source>
        <dbReference type="ARBA" id="ARBA00022833"/>
    </source>
</evidence>
<keyword evidence="6 10" id="KW-0238">DNA-binding</keyword>
<keyword evidence="3 10" id="KW-0863">Zinc-finger</keyword>
<dbReference type="InterPro" id="IPR035500">
    <property type="entry name" value="NHR-like_dom_sf"/>
</dbReference>
<evidence type="ECO:0000256" key="6">
    <source>
        <dbReference type="ARBA" id="ARBA00023125"/>
    </source>
</evidence>
<evidence type="ECO:0000256" key="2">
    <source>
        <dbReference type="ARBA" id="ARBA00022723"/>
    </source>
</evidence>
<dbReference type="InterPro" id="IPR000536">
    <property type="entry name" value="Nucl_hrmn_rcpt_lig-bd"/>
</dbReference>
<dbReference type="GO" id="GO:0043565">
    <property type="term" value="F:sequence-specific DNA binding"/>
    <property type="evidence" value="ECO:0007669"/>
    <property type="project" value="InterPro"/>
</dbReference>
<sequence>MSRTYSQKCAVCGRLTSLFNYEAHSCSACGSFFRRSLTTPKYFEDCENNECCFQDFQRAIHADCKFCRFHKCVDVGMLNISRFTNLSKLVSGLTLLDSKREFVYLNLMVPTSFRSEDLLKQSSVKMLAKPKNIVFDCHDWGFMNQLTIIEYLKKLDFTKFLSSQDLKSFLKSVHFTHAILTSAWRSYSLKQEFMSFPDGLDIFPECVKDVSCISSNLLNKIRCLLINRFIELKISQEEYLLLSAIVFSNPGIIEKYSSRNTFPELSDTGRKLVGSYQNVYNASLFQYCSTAYQQNGHTRFHELLSVYHVVSKTYEDIKKYLILFQYYQPDAQPKQMHLEVLQMLNFLMDSTPQFCTVCGQSTSLFNYGAMCCSACSSFFRRSLSVKTPLQSCQNSELCFKQYNRAVYAECKLCRFHKCVQVGMLNTQKYTNLPKLMHELSYLDEERKKKTVNMTIPECFDLSSIFNYTSIKFAKKSPNLHLSSHDWGCMHQLTSMEFIKTFQFIKFLSMQDLKIFLKSTHFNHVLFSTAMASFSCKQGFMSFPDGTDVFPESIANVTCYNPHFLNRIRCKLMAIMIELNITTNEYLLLSAIIFCNSVSTDLSENGRTLINSYQKIYGSLLFQYCEQTNQKNGPLRFSELLSVCHAVAKTHEDIKKFFLLFQVYQPEAQPVQLHQDVIEYLSM</sequence>
<dbReference type="OrthoDB" id="5866087at2759"/>
<dbReference type="GO" id="GO:0005634">
    <property type="term" value="C:nucleus"/>
    <property type="evidence" value="ECO:0007669"/>
    <property type="project" value="UniProtKB-SubCell"/>
</dbReference>
<protein>
    <recommendedName>
        <fullName evidence="15">Nuclear Hormone Receptor family</fullName>
    </recommendedName>
</protein>
<keyword evidence="5 10" id="KW-0805">Transcription regulation</keyword>
<dbReference type="PROSITE" id="PS00031">
    <property type="entry name" value="NUCLEAR_REC_DBD_1"/>
    <property type="match status" value="1"/>
</dbReference>
<evidence type="ECO:0000259" key="12">
    <source>
        <dbReference type="PROSITE" id="PS51843"/>
    </source>
</evidence>
<organism evidence="14">
    <name type="scientific">Caenorhabditis remanei</name>
    <name type="common">Caenorhabditis vulgaris</name>
    <dbReference type="NCBI Taxonomy" id="31234"/>
    <lineage>
        <taxon>Eukaryota</taxon>
        <taxon>Metazoa</taxon>
        <taxon>Ecdysozoa</taxon>
        <taxon>Nematoda</taxon>
        <taxon>Chromadorea</taxon>
        <taxon>Rhabditida</taxon>
        <taxon>Rhabditina</taxon>
        <taxon>Rhabditomorpha</taxon>
        <taxon>Rhabditoidea</taxon>
        <taxon>Rhabditidae</taxon>
        <taxon>Peloderinae</taxon>
        <taxon>Caenorhabditis</taxon>
    </lineage>
</organism>
<proteinExistence type="inferred from homology"/>
<accession>E3MVN8</accession>
<dbReference type="PANTHER" id="PTHR45886:SF9">
    <property type="entry name" value="NR LBD DOMAIN-CONTAINING PROTEIN-RELATED"/>
    <property type="match status" value="1"/>
</dbReference>
<keyword evidence="4 10" id="KW-0862">Zinc</keyword>
<dbReference type="PANTHER" id="PTHR45886">
    <property type="entry name" value="NUCLEAR HORMONE RECEPTOR FAMILY-RELATED-RELATED"/>
    <property type="match status" value="1"/>
</dbReference>
<keyword evidence="14" id="KW-1185">Reference proteome</keyword>
<dbReference type="Gene3D" id="3.30.50.10">
    <property type="entry name" value="Erythroid Transcription Factor GATA-1, subunit A"/>
    <property type="match status" value="2"/>
</dbReference>
<evidence type="ECO:0000256" key="1">
    <source>
        <dbReference type="ARBA" id="ARBA00005993"/>
    </source>
</evidence>
<evidence type="ECO:0000256" key="8">
    <source>
        <dbReference type="ARBA" id="ARBA00023170"/>
    </source>
</evidence>
<dbReference type="Proteomes" id="UP000008281">
    <property type="component" value="Unassembled WGS sequence"/>
</dbReference>
<evidence type="ECO:0000256" key="3">
    <source>
        <dbReference type="ARBA" id="ARBA00022771"/>
    </source>
</evidence>
<dbReference type="AlphaFoldDB" id="E3MVN8"/>
<evidence type="ECO:0000256" key="7">
    <source>
        <dbReference type="ARBA" id="ARBA00023163"/>
    </source>
</evidence>
<dbReference type="Gene3D" id="1.10.565.10">
    <property type="entry name" value="Retinoid X Receptor"/>
    <property type="match status" value="2"/>
</dbReference>
<comment type="similarity">
    <text evidence="1 10">Belongs to the nuclear hormone receptor family.</text>
</comment>
<comment type="subcellular location">
    <subcellularLocation>
        <location evidence="10">Nucleus</location>
    </subcellularLocation>
</comment>
<dbReference type="GO" id="GO:0008270">
    <property type="term" value="F:zinc ion binding"/>
    <property type="evidence" value="ECO:0007669"/>
    <property type="project" value="UniProtKB-KW"/>
</dbReference>
<dbReference type="Pfam" id="PF00105">
    <property type="entry name" value="zf-C4"/>
    <property type="match status" value="2"/>
</dbReference>
<feature type="domain" description="NR LBD" evidence="12">
    <location>
        <begin position="104"/>
        <end position="343"/>
    </location>
</feature>
<dbReference type="GO" id="GO:0003700">
    <property type="term" value="F:DNA-binding transcription factor activity"/>
    <property type="evidence" value="ECO:0007669"/>
    <property type="project" value="InterPro"/>
</dbReference>
<keyword evidence="2 10" id="KW-0479">Metal-binding</keyword>
<gene>
    <name evidence="13" type="ORF">CRE_24073</name>
</gene>
<reference evidence="13" key="1">
    <citation type="submission" date="2007-07" db="EMBL/GenBank/DDBJ databases">
        <title>PCAP assembly of the Caenorhabditis remanei genome.</title>
        <authorList>
            <consortium name="The Caenorhabditis remanei Sequencing Consortium"/>
            <person name="Wilson R.K."/>
        </authorList>
    </citation>
    <scope>NUCLEOTIDE SEQUENCE [LARGE SCALE GENOMIC DNA]</scope>
    <source>
        <strain evidence="13">PB4641</strain>
    </source>
</reference>
<dbReference type="SUPFAM" id="SSF48508">
    <property type="entry name" value="Nuclear receptor ligand-binding domain"/>
    <property type="match status" value="2"/>
</dbReference>
<dbReference type="InterPro" id="IPR001628">
    <property type="entry name" value="Znf_hrmn_rcpt"/>
</dbReference>
<evidence type="ECO:0008006" key="15">
    <source>
        <dbReference type="Google" id="ProtNLM"/>
    </source>
</evidence>
<evidence type="ECO:0000259" key="11">
    <source>
        <dbReference type="PROSITE" id="PS51030"/>
    </source>
</evidence>
<feature type="domain" description="Nuclear receptor" evidence="11">
    <location>
        <begin position="6"/>
        <end position="77"/>
    </location>
</feature>
<dbReference type="InterPro" id="IPR013088">
    <property type="entry name" value="Znf_NHR/GATA"/>
</dbReference>
<dbReference type="SMART" id="SM00399">
    <property type="entry name" value="ZnF_C4"/>
    <property type="match status" value="2"/>
</dbReference>
<evidence type="ECO:0000313" key="14">
    <source>
        <dbReference type="Proteomes" id="UP000008281"/>
    </source>
</evidence>
<keyword evidence="7 10" id="KW-0804">Transcription</keyword>
<dbReference type="STRING" id="31234.E3MVN8"/>
<dbReference type="Pfam" id="PF00104">
    <property type="entry name" value="Hormone_recep"/>
    <property type="match status" value="2"/>
</dbReference>
<dbReference type="FunCoup" id="E3MVN8">
    <property type="interactions" value="55"/>
</dbReference>
<evidence type="ECO:0000256" key="10">
    <source>
        <dbReference type="RuleBase" id="RU004334"/>
    </source>
</evidence>
<dbReference type="HOGENOM" id="CLU_403467_0_0_1"/>
<dbReference type="PRINTS" id="PR00047">
    <property type="entry name" value="STROIDFINGER"/>
</dbReference>
<keyword evidence="8 10" id="KW-0675">Receptor</keyword>
<dbReference type="InParanoid" id="E3MVN8"/>